<dbReference type="GO" id="GO:0016020">
    <property type="term" value="C:membrane"/>
    <property type="evidence" value="ECO:0007669"/>
    <property type="project" value="UniProtKB-SubCell"/>
</dbReference>
<feature type="transmembrane region" description="Helical" evidence="5">
    <location>
        <begin position="99"/>
        <end position="119"/>
    </location>
</feature>
<name>A0A4R8S902_9PEZI</name>
<keyword evidence="7" id="KW-1185">Reference proteome</keyword>
<feature type="transmembrane region" description="Helical" evidence="5">
    <location>
        <begin position="180"/>
        <end position="200"/>
    </location>
</feature>
<evidence type="ECO:0000256" key="2">
    <source>
        <dbReference type="ARBA" id="ARBA00022692"/>
    </source>
</evidence>
<accession>A0A4R8S902</accession>
<dbReference type="EMBL" id="QAPF01001802">
    <property type="protein sequence ID" value="TDZ87633.1"/>
    <property type="molecule type" value="Genomic_DNA"/>
</dbReference>
<dbReference type="PANTHER" id="PTHR31465">
    <property type="entry name" value="PROTEIN RTA1-RELATED"/>
    <property type="match status" value="1"/>
</dbReference>
<keyword evidence="2 5" id="KW-0812">Transmembrane</keyword>
<keyword evidence="4 5" id="KW-0472">Membrane</keyword>
<evidence type="ECO:0000313" key="6">
    <source>
        <dbReference type="EMBL" id="TDZ87633.1"/>
    </source>
</evidence>
<sequence length="378" mass="40464">MAPGGPGKHSRRVCIVISADAVPVLYSLYVYAPSEWAPIIFIVLFGISAVFHIWQCYRYQAVGLVGLHPLCAVLFTAGYSLRAWGARNYLYLRDDKTPLLVFVVSQVFIYICPPLLELANYHVLGRVFRYVPHCAPVPPQRVARLFGGSMAVVEVVNALGVSLAANPSSSSGTQGLGAKLTIAAVALQLVLVAVFAGLAVCFRLRLARSGLLGPGSTADAAAAAVVVSTVLAVLGASTGLIFARCVYRMAEHAGGPTRVELDDLGALRRLSPVLRYEVYFYVFEAGLMLANSAVWNIWHPGRFLPREPRVHLGRGGVEVVGEREVDGRSGWARVGNVLTFGVFFGKKREKGTGTELEGVGSGRCGDVAGGLLHRSWAG</sequence>
<organism evidence="6 7">
    <name type="scientific">Colletotrichum sidae</name>
    <dbReference type="NCBI Taxonomy" id="1347389"/>
    <lineage>
        <taxon>Eukaryota</taxon>
        <taxon>Fungi</taxon>
        <taxon>Dikarya</taxon>
        <taxon>Ascomycota</taxon>
        <taxon>Pezizomycotina</taxon>
        <taxon>Sordariomycetes</taxon>
        <taxon>Hypocreomycetidae</taxon>
        <taxon>Glomerellales</taxon>
        <taxon>Glomerellaceae</taxon>
        <taxon>Colletotrichum</taxon>
        <taxon>Colletotrichum orbiculare species complex</taxon>
    </lineage>
</organism>
<evidence type="ECO:0000256" key="4">
    <source>
        <dbReference type="ARBA" id="ARBA00023136"/>
    </source>
</evidence>
<feature type="transmembrane region" description="Helical" evidence="5">
    <location>
        <begin position="61"/>
        <end position="79"/>
    </location>
</feature>
<evidence type="ECO:0000313" key="7">
    <source>
        <dbReference type="Proteomes" id="UP000295604"/>
    </source>
</evidence>
<comment type="subcellular location">
    <subcellularLocation>
        <location evidence="1">Membrane</location>
        <topology evidence="1">Multi-pass membrane protein</topology>
    </subcellularLocation>
</comment>
<feature type="transmembrane region" description="Helical" evidence="5">
    <location>
        <begin position="36"/>
        <end position="54"/>
    </location>
</feature>
<dbReference type="PANTHER" id="PTHR31465:SF34">
    <property type="entry name" value="DOMAIN PROTEIN, PUTATIVE (AFU_ORTHOLOGUE AFUA_3G00480)-RELATED"/>
    <property type="match status" value="1"/>
</dbReference>
<dbReference type="Proteomes" id="UP000295604">
    <property type="component" value="Unassembled WGS sequence"/>
</dbReference>
<feature type="transmembrane region" description="Helical" evidence="5">
    <location>
        <begin position="278"/>
        <end position="298"/>
    </location>
</feature>
<dbReference type="AlphaFoldDB" id="A0A4R8S902"/>
<dbReference type="Pfam" id="PF04479">
    <property type="entry name" value="RTA1"/>
    <property type="match status" value="1"/>
</dbReference>
<feature type="transmembrane region" description="Helical" evidence="5">
    <location>
        <begin position="12"/>
        <end position="30"/>
    </location>
</feature>
<keyword evidence="3 5" id="KW-1133">Transmembrane helix</keyword>
<comment type="caution">
    <text evidence="6">The sequence shown here is derived from an EMBL/GenBank/DDBJ whole genome shotgun (WGS) entry which is preliminary data.</text>
</comment>
<evidence type="ECO:0000256" key="1">
    <source>
        <dbReference type="ARBA" id="ARBA00004141"/>
    </source>
</evidence>
<evidence type="ECO:0000256" key="5">
    <source>
        <dbReference type="SAM" id="Phobius"/>
    </source>
</evidence>
<feature type="transmembrane region" description="Helical" evidence="5">
    <location>
        <begin position="220"/>
        <end position="243"/>
    </location>
</feature>
<dbReference type="InterPro" id="IPR007568">
    <property type="entry name" value="RTA1"/>
</dbReference>
<protein>
    <submittedName>
        <fullName evidence="6">Lipid-translocating exporter-like protein RTA1</fullName>
    </submittedName>
</protein>
<evidence type="ECO:0000256" key="3">
    <source>
        <dbReference type="ARBA" id="ARBA00022989"/>
    </source>
</evidence>
<proteinExistence type="predicted"/>
<gene>
    <name evidence="6" type="primary">RTA1-2</name>
    <name evidence="6" type="ORF">C8034_v006612</name>
</gene>
<reference evidence="6 7" key="1">
    <citation type="submission" date="2018-11" db="EMBL/GenBank/DDBJ databases">
        <title>Genome sequence and assembly of Colletotrichum sidae.</title>
        <authorList>
            <person name="Gan P."/>
            <person name="Shirasu K."/>
        </authorList>
    </citation>
    <scope>NUCLEOTIDE SEQUENCE [LARGE SCALE GENOMIC DNA]</scope>
    <source>
        <strain evidence="6 7">CBS 518.97</strain>
    </source>
</reference>